<dbReference type="EMBL" id="CM004390">
    <property type="protein sequence ID" value="OAY51894.1"/>
    <property type="molecule type" value="Genomic_DNA"/>
</dbReference>
<gene>
    <name evidence="1" type="ORF">MANES_04G041400</name>
</gene>
<protein>
    <submittedName>
        <fullName evidence="1">Uncharacterized protein</fullName>
    </submittedName>
</protein>
<name>A0A2C9W1N4_MANES</name>
<sequence length="36" mass="4374">MPKQRNHSLQLICSHSPRNKTKRLFYYPNKFLLLSN</sequence>
<proteinExistence type="predicted"/>
<accession>A0A2C9W1N4</accession>
<reference evidence="1" key="1">
    <citation type="submission" date="2016-02" db="EMBL/GenBank/DDBJ databases">
        <title>WGS assembly of Manihot esculenta.</title>
        <authorList>
            <person name="Bredeson J.V."/>
            <person name="Prochnik S.E."/>
            <person name="Lyons J.B."/>
            <person name="Schmutz J."/>
            <person name="Grimwood J."/>
            <person name="Vrebalov J."/>
            <person name="Bart R.S."/>
            <person name="Amuge T."/>
            <person name="Ferguson M.E."/>
            <person name="Green R."/>
            <person name="Putnam N."/>
            <person name="Stites J."/>
            <person name="Rounsley S."/>
            <person name="Rokhsar D.S."/>
        </authorList>
    </citation>
    <scope>NUCLEOTIDE SEQUENCE [LARGE SCALE GENOMIC DNA]</scope>
    <source>
        <tissue evidence="1">Leaf</tissue>
    </source>
</reference>
<evidence type="ECO:0000313" key="1">
    <source>
        <dbReference type="EMBL" id="OAY51894.1"/>
    </source>
</evidence>
<dbReference type="AlphaFoldDB" id="A0A2C9W1N4"/>
<organism evidence="1">
    <name type="scientific">Manihot esculenta</name>
    <name type="common">Cassava</name>
    <name type="synonym">Jatropha manihot</name>
    <dbReference type="NCBI Taxonomy" id="3983"/>
    <lineage>
        <taxon>Eukaryota</taxon>
        <taxon>Viridiplantae</taxon>
        <taxon>Streptophyta</taxon>
        <taxon>Embryophyta</taxon>
        <taxon>Tracheophyta</taxon>
        <taxon>Spermatophyta</taxon>
        <taxon>Magnoliopsida</taxon>
        <taxon>eudicotyledons</taxon>
        <taxon>Gunneridae</taxon>
        <taxon>Pentapetalae</taxon>
        <taxon>rosids</taxon>
        <taxon>fabids</taxon>
        <taxon>Malpighiales</taxon>
        <taxon>Euphorbiaceae</taxon>
        <taxon>Crotonoideae</taxon>
        <taxon>Manihoteae</taxon>
        <taxon>Manihot</taxon>
    </lineage>
</organism>